<comment type="caution">
    <text evidence="2">The sequence shown here is derived from an EMBL/GenBank/DDBJ whole genome shotgun (WGS) entry which is preliminary data.</text>
</comment>
<evidence type="ECO:0000313" key="2">
    <source>
        <dbReference type="EMBL" id="RBA38344.1"/>
    </source>
</evidence>
<organism evidence="2 3">
    <name type="scientific">Dietzia maris</name>
    <dbReference type="NCBI Taxonomy" id="37915"/>
    <lineage>
        <taxon>Bacteria</taxon>
        <taxon>Bacillati</taxon>
        <taxon>Actinomycetota</taxon>
        <taxon>Actinomycetes</taxon>
        <taxon>Mycobacteriales</taxon>
        <taxon>Dietziaceae</taxon>
        <taxon>Dietzia</taxon>
    </lineage>
</organism>
<dbReference type="Gene3D" id="3.40.50.1820">
    <property type="entry name" value="alpha/beta hydrolase"/>
    <property type="match status" value="1"/>
</dbReference>
<evidence type="ECO:0000259" key="1">
    <source>
        <dbReference type="Pfam" id="PF00561"/>
    </source>
</evidence>
<reference evidence="2 3" key="1">
    <citation type="submission" date="2018-06" db="EMBL/GenBank/DDBJ databases">
        <title>Whole genome sequencing of four bacterial strains from South Shetland trench revealing bio-synthetic gene clusters.</title>
        <authorList>
            <person name="Abdel-Mageed W.M."/>
            <person name="Lehri B."/>
            <person name="Jarmusch S.A."/>
            <person name="Miranda K."/>
            <person name="Goodfellow M."/>
            <person name="Jaspars M."/>
            <person name="Karlyshev A.V."/>
        </authorList>
    </citation>
    <scope>NUCLEOTIDE SEQUENCE [LARGE SCALE GENOMIC DNA]</scope>
    <source>
        <strain evidence="2 3">SST1</strain>
    </source>
</reference>
<gene>
    <name evidence="2" type="ORF">DQ226_05055</name>
</gene>
<proteinExistence type="predicted"/>
<dbReference type="EMBL" id="QNTT01000009">
    <property type="protein sequence ID" value="RBA38344.1"/>
    <property type="molecule type" value="Genomic_DNA"/>
</dbReference>
<dbReference type="InterPro" id="IPR029058">
    <property type="entry name" value="AB_hydrolase_fold"/>
</dbReference>
<accession>A0A365PBY5</accession>
<dbReference type="Pfam" id="PF00561">
    <property type="entry name" value="Abhydrolase_1"/>
    <property type="match status" value="1"/>
</dbReference>
<sequence>MLGVAALVWLVVGRRRRWVRPAAVGVVALAAIGAVVASQTLAVTPPITGPDGERVPGSIASMESVELGGSEQWITIRGHDESNPVLLNLGMGGPGGSGFFNSSEFRPLEEHFTVVNWDEPGTGKSYGAVPFDELDRERFVDDATALTNHLRERFGQDKIYLYGVSWSSIIGIWLVQEHPELFHALISSGQMVNTGENDRMGYELALAHLEEQGETGRAEKLRENGPPPYRGDAVVWPYVDFLDVLNEIMGVPRYTLVVPLIPFFVPEYGFVDKINHTRGLVKSFNAVYPQLEGLDFTRQAPVLEGPVFFFVGRHDVNAMPSLVEEYVDVLEAPEKELIWLEGAHGLGSAENKDVFVDVMLERVRPLSQ</sequence>
<dbReference type="AlphaFoldDB" id="A0A365PBY5"/>
<dbReference type="GO" id="GO:0016787">
    <property type="term" value="F:hydrolase activity"/>
    <property type="evidence" value="ECO:0007669"/>
    <property type="project" value="UniProtKB-KW"/>
</dbReference>
<keyword evidence="2" id="KW-0378">Hydrolase</keyword>
<dbReference type="Proteomes" id="UP000252187">
    <property type="component" value="Unassembled WGS sequence"/>
</dbReference>
<evidence type="ECO:0000313" key="3">
    <source>
        <dbReference type="Proteomes" id="UP000252187"/>
    </source>
</evidence>
<protein>
    <submittedName>
        <fullName evidence="2">Alpha/beta hydrolase</fullName>
    </submittedName>
</protein>
<name>A0A365PBY5_9ACTN</name>
<feature type="domain" description="AB hydrolase-1" evidence="1">
    <location>
        <begin position="85"/>
        <end position="190"/>
    </location>
</feature>
<dbReference type="SUPFAM" id="SSF53474">
    <property type="entry name" value="alpha/beta-Hydrolases"/>
    <property type="match status" value="1"/>
</dbReference>
<dbReference type="InterPro" id="IPR000073">
    <property type="entry name" value="AB_hydrolase_1"/>
</dbReference>